<dbReference type="SMART" id="SM00981">
    <property type="entry name" value="THUMP"/>
    <property type="match status" value="1"/>
</dbReference>
<accession>B8I2P1</accession>
<evidence type="ECO:0000256" key="10">
    <source>
        <dbReference type="ARBA" id="ARBA00050570"/>
    </source>
</evidence>
<dbReference type="GO" id="GO:0052837">
    <property type="term" value="P:thiazole biosynthetic process"/>
    <property type="evidence" value="ECO:0007669"/>
    <property type="project" value="TreeGrafter"/>
</dbReference>
<evidence type="ECO:0000256" key="2">
    <source>
        <dbReference type="ARBA" id="ARBA00004948"/>
    </source>
</evidence>
<dbReference type="PANTHER" id="PTHR43209">
    <property type="entry name" value="TRNA SULFURTRANSFERASE"/>
    <property type="match status" value="1"/>
</dbReference>
<dbReference type="PROSITE" id="PS51165">
    <property type="entry name" value="THUMP"/>
    <property type="match status" value="1"/>
</dbReference>
<feature type="binding site" evidence="19">
    <location>
        <position position="290"/>
    </location>
    <ligand>
        <name>ATP</name>
        <dbReference type="ChEBI" id="CHEBI:30616"/>
    </ligand>
</feature>
<comment type="catalytic activity">
    <reaction evidence="11 19">
        <text>[ThiS sulfur-carrier protein]-C-terminal Gly-Gly-AMP + S-sulfanyl-L-cysteinyl-[cysteine desulfurase] + AH2 = [ThiS sulfur-carrier protein]-C-terminal-Gly-aminoethanethioate + L-cysteinyl-[cysteine desulfurase] + A + AMP + 2 H(+)</text>
        <dbReference type="Rhea" id="RHEA:43340"/>
        <dbReference type="Rhea" id="RHEA-COMP:12157"/>
        <dbReference type="Rhea" id="RHEA-COMP:12158"/>
        <dbReference type="Rhea" id="RHEA-COMP:12910"/>
        <dbReference type="Rhea" id="RHEA-COMP:19908"/>
        <dbReference type="ChEBI" id="CHEBI:13193"/>
        <dbReference type="ChEBI" id="CHEBI:15378"/>
        <dbReference type="ChEBI" id="CHEBI:17499"/>
        <dbReference type="ChEBI" id="CHEBI:29950"/>
        <dbReference type="ChEBI" id="CHEBI:61963"/>
        <dbReference type="ChEBI" id="CHEBI:90618"/>
        <dbReference type="ChEBI" id="CHEBI:232372"/>
        <dbReference type="ChEBI" id="CHEBI:456215"/>
    </reaction>
</comment>
<evidence type="ECO:0000256" key="4">
    <source>
        <dbReference type="ARBA" id="ARBA00022555"/>
    </source>
</evidence>
<dbReference type="EMBL" id="CP001348">
    <property type="protein sequence ID" value="ACL76034.1"/>
    <property type="molecule type" value="Genomic_DNA"/>
</dbReference>
<feature type="domain" description="THUMP" evidence="20">
    <location>
        <begin position="62"/>
        <end position="168"/>
    </location>
</feature>
<dbReference type="AlphaFoldDB" id="B8I2P1"/>
<protein>
    <recommendedName>
        <fullName evidence="15 19">Probable tRNA sulfurtransferase</fullName>
        <ecNumber evidence="14 19">2.8.1.4</ecNumber>
    </recommendedName>
    <alternativeName>
        <fullName evidence="16 19">Sulfur carrier protein ThiS sulfurtransferase</fullName>
    </alternativeName>
    <alternativeName>
        <fullName evidence="17 19">Thiamine biosynthesis protein ThiI</fullName>
    </alternativeName>
    <alternativeName>
        <fullName evidence="18 19">tRNA 4-thiouridine synthase</fullName>
    </alternativeName>
</protein>
<dbReference type="InterPro" id="IPR049962">
    <property type="entry name" value="THUMP_ThiI"/>
</dbReference>
<comment type="catalytic activity">
    <reaction evidence="10 19">
        <text>[ThiI sulfur-carrier protein]-S-sulfanyl-L-cysteine + a uridine in tRNA + 2 reduced [2Fe-2S]-[ferredoxin] + ATP + H(+) = [ThiI sulfur-carrier protein]-L-cysteine + a 4-thiouridine in tRNA + 2 oxidized [2Fe-2S]-[ferredoxin] + AMP + diphosphate</text>
        <dbReference type="Rhea" id="RHEA:24176"/>
        <dbReference type="Rhea" id="RHEA-COMP:10000"/>
        <dbReference type="Rhea" id="RHEA-COMP:10001"/>
        <dbReference type="Rhea" id="RHEA-COMP:13337"/>
        <dbReference type="Rhea" id="RHEA-COMP:13338"/>
        <dbReference type="Rhea" id="RHEA-COMP:13339"/>
        <dbReference type="Rhea" id="RHEA-COMP:13340"/>
        <dbReference type="ChEBI" id="CHEBI:15378"/>
        <dbReference type="ChEBI" id="CHEBI:29950"/>
        <dbReference type="ChEBI" id="CHEBI:30616"/>
        <dbReference type="ChEBI" id="CHEBI:33019"/>
        <dbReference type="ChEBI" id="CHEBI:33737"/>
        <dbReference type="ChEBI" id="CHEBI:33738"/>
        <dbReference type="ChEBI" id="CHEBI:61963"/>
        <dbReference type="ChEBI" id="CHEBI:65315"/>
        <dbReference type="ChEBI" id="CHEBI:136798"/>
        <dbReference type="ChEBI" id="CHEBI:456215"/>
        <dbReference type="EC" id="2.8.1.4"/>
    </reaction>
</comment>
<dbReference type="OrthoDB" id="9773948at2"/>
<dbReference type="STRING" id="394503.Ccel_1683"/>
<dbReference type="Pfam" id="PF02568">
    <property type="entry name" value="ThiI"/>
    <property type="match status" value="1"/>
</dbReference>
<sequence length="392" mass="44169">MNKKIILVRYGEIILKGLNRPVFEDKLIGNIKSAIFKFGKARVIKSQGRIYIEPQEENYDFDSVLVKVTKVFGVVSVSPVWKVETDYEIIKDTSLKLASKLVEEKSYKTFKVETKRGNKRFPMQSPEISADVGGFILENIPQLSVDVKNPDFIIFLEVRESTYIYSEMMKAQGGMPLGSNGKAMLLLSGGIDSPVAGWMMGKRGVEIEAVHFFSYPYTSERAKQKVIDLAQIMAQYCGKIRLHVVPFTEIQLKINDNCPEEQLTIIMRRIMMKIAEQIAVKVNAMALITGESMGQVASQTMQSLYCTDAAVNMPVFRPLIGMDKVEVVDIARRIDTFDTSVLPYEDCCTVFVAKHPQTKPKLDRIIESESVVDFEPLINTAIENTEVIVIKP</sequence>
<organism evidence="21 22">
    <name type="scientific">Ruminiclostridium cellulolyticum (strain ATCC 35319 / DSM 5812 / JCM 6584 / H10)</name>
    <name type="common">Clostridium cellulolyticum</name>
    <dbReference type="NCBI Taxonomy" id="394503"/>
    <lineage>
        <taxon>Bacteria</taxon>
        <taxon>Bacillati</taxon>
        <taxon>Bacillota</taxon>
        <taxon>Clostridia</taxon>
        <taxon>Eubacteriales</taxon>
        <taxon>Oscillospiraceae</taxon>
        <taxon>Ruminiclostridium</taxon>
    </lineage>
</organism>
<dbReference type="GO" id="GO:0140741">
    <property type="term" value="F:tRNA-uracil-4 sulfurtransferase activity"/>
    <property type="evidence" value="ECO:0007669"/>
    <property type="project" value="UniProtKB-EC"/>
</dbReference>
<dbReference type="InterPro" id="IPR014729">
    <property type="entry name" value="Rossmann-like_a/b/a_fold"/>
</dbReference>
<dbReference type="NCBIfam" id="TIGR00342">
    <property type="entry name" value="tRNA uracil 4-sulfurtransferase ThiI"/>
    <property type="match status" value="1"/>
</dbReference>
<dbReference type="Pfam" id="PF22025">
    <property type="entry name" value="ThiI_fer"/>
    <property type="match status" value="1"/>
</dbReference>
<evidence type="ECO:0000256" key="12">
    <source>
        <dbReference type="ARBA" id="ARBA00058382"/>
    </source>
</evidence>
<keyword evidence="6 19" id="KW-0547">Nucleotide-binding</keyword>
<reference evidence="21 22" key="1">
    <citation type="submission" date="2009-01" db="EMBL/GenBank/DDBJ databases">
        <title>Complete sequence of Clostridium cellulolyticum H10.</title>
        <authorList>
            <consortium name="US DOE Joint Genome Institute"/>
            <person name="Lucas S."/>
            <person name="Copeland A."/>
            <person name="Lapidus A."/>
            <person name="Glavina del Rio T."/>
            <person name="Dalin E."/>
            <person name="Tice H."/>
            <person name="Bruce D."/>
            <person name="Goodwin L."/>
            <person name="Pitluck S."/>
            <person name="Chertkov O."/>
            <person name="Saunders E."/>
            <person name="Brettin T."/>
            <person name="Detter J.C."/>
            <person name="Han C."/>
            <person name="Larimer F."/>
            <person name="Land M."/>
            <person name="Hauser L."/>
            <person name="Kyrpides N."/>
            <person name="Ivanova N."/>
            <person name="Zhou J."/>
            <person name="Richardson P."/>
        </authorList>
    </citation>
    <scope>NUCLEOTIDE SEQUENCE [LARGE SCALE GENOMIC DNA]</scope>
    <source>
        <strain evidence="22">ATCC 35319 / DSM 5812 / JCM 6584 / H10</strain>
    </source>
</reference>
<evidence type="ECO:0000256" key="15">
    <source>
        <dbReference type="ARBA" id="ARBA00071867"/>
    </source>
</evidence>
<dbReference type="UniPathway" id="UPA00060"/>
<dbReference type="RefSeq" id="WP_015925149.1">
    <property type="nucleotide sequence ID" value="NC_011898.1"/>
</dbReference>
<dbReference type="InterPro" id="IPR049961">
    <property type="entry name" value="ThiI_N"/>
</dbReference>
<evidence type="ECO:0000256" key="9">
    <source>
        <dbReference type="ARBA" id="ARBA00022977"/>
    </source>
</evidence>
<evidence type="ECO:0000256" key="7">
    <source>
        <dbReference type="ARBA" id="ARBA00022840"/>
    </source>
</evidence>
<name>B8I2P1_RUMCH</name>
<evidence type="ECO:0000256" key="5">
    <source>
        <dbReference type="ARBA" id="ARBA00022679"/>
    </source>
</evidence>
<evidence type="ECO:0000256" key="13">
    <source>
        <dbReference type="ARBA" id="ARBA00061472"/>
    </source>
</evidence>
<evidence type="ECO:0000256" key="19">
    <source>
        <dbReference type="HAMAP-Rule" id="MF_00021"/>
    </source>
</evidence>
<evidence type="ECO:0000256" key="6">
    <source>
        <dbReference type="ARBA" id="ARBA00022741"/>
    </source>
</evidence>
<dbReference type="Proteomes" id="UP000001349">
    <property type="component" value="Chromosome"/>
</dbReference>
<evidence type="ECO:0000256" key="11">
    <source>
        <dbReference type="ARBA" id="ARBA00052330"/>
    </source>
</evidence>
<keyword evidence="5 19" id="KW-0808">Transferase</keyword>
<keyword evidence="8 19" id="KW-0694">RNA-binding</keyword>
<dbReference type="Gene3D" id="3.40.50.620">
    <property type="entry name" value="HUPs"/>
    <property type="match status" value="1"/>
</dbReference>
<evidence type="ECO:0000256" key="8">
    <source>
        <dbReference type="ARBA" id="ARBA00022884"/>
    </source>
</evidence>
<dbReference type="PANTHER" id="PTHR43209:SF1">
    <property type="entry name" value="TRNA SULFURTRANSFERASE"/>
    <property type="match status" value="1"/>
</dbReference>
<evidence type="ECO:0000259" key="20">
    <source>
        <dbReference type="PROSITE" id="PS51165"/>
    </source>
</evidence>
<dbReference type="HAMAP" id="MF_00021">
    <property type="entry name" value="ThiI"/>
    <property type="match status" value="1"/>
</dbReference>
<comment type="function">
    <text evidence="12 19">Catalyzes the ATP-dependent transfer of a sulfur to tRNA to produce 4-thiouridine in position 8 of tRNAs, which functions as a near-UV photosensor. Also catalyzes the transfer of sulfur to the sulfur carrier protein ThiS, forming ThiS-thiocarboxylate. This is a step in the synthesis of thiazole, in the thiamine biosynthesis pathway. The sulfur is donated as persulfide by IscS.</text>
</comment>
<evidence type="ECO:0000256" key="18">
    <source>
        <dbReference type="ARBA" id="ARBA00080570"/>
    </source>
</evidence>
<evidence type="ECO:0000256" key="16">
    <source>
        <dbReference type="ARBA" id="ARBA00075337"/>
    </source>
</evidence>
<keyword evidence="7 19" id="KW-0067">ATP-binding</keyword>
<dbReference type="KEGG" id="cce:Ccel_1683"/>
<dbReference type="SUPFAM" id="SSF52402">
    <property type="entry name" value="Adenine nucleotide alpha hydrolases-like"/>
    <property type="match status" value="1"/>
</dbReference>
<dbReference type="InterPro" id="IPR003720">
    <property type="entry name" value="tRNA_STrfase"/>
</dbReference>
<dbReference type="FunFam" id="3.40.50.620:FF:000053">
    <property type="entry name" value="Probable tRNA sulfurtransferase"/>
    <property type="match status" value="1"/>
</dbReference>
<dbReference type="SUPFAM" id="SSF143437">
    <property type="entry name" value="THUMP domain-like"/>
    <property type="match status" value="1"/>
</dbReference>
<comment type="pathway">
    <text evidence="2 19">Cofactor biosynthesis; thiamine diphosphate biosynthesis.</text>
</comment>
<dbReference type="GO" id="GO:0005829">
    <property type="term" value="C:cytosol"/>
    <property type="evidence" value="ECO:0007669"/>
    <property type="project" value="TreeGrafter"/>
</dbReference>
<dbReference type="CDD" id="cd01712">
    <property type="entry name" value="PPase_ThiI"/>
    <property type="match status" value="1"/>
</dbReference>
<dbReference type="Pfam" id="PF02926">
    <property type="entry name" value="THUMP"/>
    <property type="match status" value="1"/>
</dbReference>
<dbReference type="eggNOG" id="COG0301">
    <property type="taxonomic scope" value="Bacteria"/>
</dbReference>
<comment type="similarity">
    <text evidence="13 19">Belongs to the ThiI family.</text>
</comment>
<dbReference type="HOGENOM" id="CLU_037952_4_0_9"/>
<evidence type="ECO:0000256" key="1">
    <source>
        <dbReference type="ARBA" id="ARBA00004496"/>
    </source>
</evidence>
<dbReference type="GO" id="GO:0009228">
    <property type="term" value="P:thiamine biosynthetic process"/>
    <property type="evidence" value="ECO:0007669"/>
    <property type="project" value="UniProtKB-KW"/>
</dbReference>
<dbReference type="InterPro" id="IPR054173">
    <property type="entry name" value="ThiI_fer"/>
</dbReference>
<dbReference type="InterPro" id="IPR050102">
    <property type="entry name" value="tRNA_sulfurtransferase_ThiI"/>
</dbReference>
<keyword evidence="3 19" id="KW-0963">Cytoplasm</keyword>
<dbReference type="GO" id="GO:0002937">
    <property type="term" value="P:tRNA 4-thiouridine biosynthesis"/>
    <property type="evidence" value="ECO:0007669"/>
    <property type="project" value="TreeGrafter"/>
</dbReference>
<dbReference type="InterPro" id="IPR004114">
    <property type="entry name" value="THUMP_dom"/>
</dbReference>
<proteinExistence type="inferred from homology"/>
<keyword evidence="4 19" id="KW-0820">tRNA-binding</keyword>
<dbReference type="GO" id="GO:0004810">
    <property type="term" value="F:CCA tRNA nucleotidyltransferase activity"/>
    <property type="evidence" value="ECO:0007669"/>
    <property type="project" value="InterPro"/>
</dbReference>
<dbReference type="GO" id="GO:0009229">
    <property type="term" value="P:thiamine diphosphate biosynthetic process"/>
    <property type="evidence" value="ECO:0007669"/>
    <property type="project" value="UniProtKB-UniRule"/>
</dbReference>
<keyword evidence="9 19" id="KW-0784">Thiamine biosynthesis</keyword>
<dbReference type="CDD" id="cd11716">
    <property type="entry name" value="THUMP_ThiI"/>
    <property type="match status" value="1"/>
</dbReference>
<feature type="binding site" evidence="19">
    <location>
        <position position="299"/>
    </location>
    <ligand>
        <name>ATP</name>
        <dbReference type="ChEBI" id="CHEBI:30616"/>
    </ligand>
</feature>
<dbReference type="Gene3D" id="3.30.2130.30">
    <property type="match status" value="1"/>
</dbReference>
<evidence type="ECO:0000256" key="3">
    <source>
        <dbReference type="ARBA" id="ARBA00022490"/>
    </source>
</evidence>
<comment type="subcellular location">
    <subcellularLocation>
        <location evidence="1 19">Cytoplasm</location>
    </subcellularLocation>
</comment>
<dbReference type="GO" id="GO:0000049">
    <property type="term" value="F:tRNA binding"/>
    <property type="evidence" value="ECO:0007669"/>
    <property type="project" value="UniProtKB-UniRule"/>
</dbReference>
<evidence type="ECO:0000256" key="14">
    <source>
        <dbReference type="ARBA" id="ARBA00066827"/>
    </source>
</evidence>
<feature type="binding site" evidence="19">
    <location>
        <begin position="211"/>
        <end position="212"/>
    </location>
    <ligand>
        <name>ATP</name>
        <dbReference type="ChEBI" id="CHEBI:30616"/>
    </ligand>
</feature>
<feature type="binding site" evidence="19">
    <location>
        <begin position="186"/>
        <end position="187"/>
    </location>
    <ligand>
        <name>ATP</name>
        <dbReference type="ChEBI" id="CHEBI:30616"/>
    </ligand>
</feature>
<evidence type="ECO:0000313" key="22">
    <source>
        <dbReference type="Proteomes" id="UP000001349"/>
    </source>
</evidence>
<gene>
    <name evidence="19" type="primary">thiI</name>
    <name evidence="21" type="ordered locus">Ccel_1683</name>
</gene>
<dbReference type="EC" id="2.8.1.4" evidence="14 19"/>
<evidence type="ECO:0000256" key="17">
    <source>
        <dbReference type="ARBA" id="ARBA00077849"/>
    </source>
</evidence>
<dbReference type="InterPro" id="IPR020536">
    <property type="entry name" value="ThiI_AANH"/>
</dbReference>
<evidence type="ECO:0000313" key="21">
    <source>
        <dbReference type="EMBL" id="ACL76034.1"/>
    </source>
</evidence>
<dbReference type="GO" id="GO:0005524">
    <property type="term" value="F:ATP binding"/>
    <property type="evidence" value="ECO:0007669"/>
    <property type="project" value="UniProtKB-UniRule"/>
</dbReference>
<feature type="binding site" evidence="19">
    <location>
        <position position="268"/>
    </location>
    <ligand>
        <name>ATP</name>
        <dbReference type="ChEBI" id="CHEBI:30616"/>
    </ligand>
</feature>
<keyword evidence="22" id="KW-1185">Reference proteome</keyword>